<protein>
    <submittedName>
        <fullName evidence="2">Uncharacterized protein</fullName>
    </submittedName>
</protein>
<accession>A0ABY5AKQ6</accession>
<keyword evidence="3" id="KW-1185">Reference proteome</keyword>
<feature type="compositionally biased region" description="Acidic residues" evidence="1">
    <location>
        <begin position="370"/>
        <end position="382"/>
    </location>
</feature>
<feature type="compositionally biased region" description="Low complexity" evidence="1">
    <location>
        <begin position="298"/>
        <end position="307"/>
    </location>
</feature>
<feature type="region of interest" description="Disordered" evidence="1">
    <location>
        <begin position="278"/>
        <end position="396"/>
    </location>
</feature>
<proteinExistence type="predicted"/>
<gene>
    <name evidence="2" type="ORF">NEA10_12970</name>
</gene>
<dbReference type="RefSeq" id="WP_252660959.1">
    <property type="nucleotide sequence ID" value="NZ_CP098611.1"/>
</dbReference>
<evidence type="ECO:0000313" key="3">
    <source>
        <dbReference type="Proteomes" id="UP001056708"/>
    </source>
</evidence>
<reference evidence="2" key="1">
    <citation type="submission" date="2022-06" db="EMBL/GenBank/DDBJ databases">
        <title>Genome sequence of Phormidium yuhuli AB48 isolated from an industrial photobioreactor environment.</title>
        <authorList>
            <person name="Qiu Y."/>
            <person name="Noonan A.J.C."/>
            <person name="Dofher K."/>
            <person name="Koch M."/>
            <person name="Kieft B."/>
            <person name="Lin X."/>
            <person name="Ziels R.M."/>
            <person name="Hallam S.J."/>
        </authorList>
    </citation>
    <scope>NUCLEOTIDE SEQUENCE</scope>
    <source>
        <strain evidence="2">AB48</strain>
    </source>
</reference>
<dbReference type="Proteomes" id="UP001056708">
    <property type="component" value="Chromosome"/>
</dbReference>
<evidence type="ECO:0000313" key="2">
    <source>
        <dbReference type="EMBL" id="USR89779.1"/>
    </source>
</evidence>
<organism evidence="2 3">
    <name type="scientific">Phormidium yuhuli AB48</name>
    <dbReference type="NCBI Taxonomy" id="2940671"/>
    <lineage>
        <taxon>Bacteria</taxon>
        <taxon>Bacillati</taxon>
        <taxon>Cyanobacteriota</taxon>
        <taxon>Cyanophyceae</taxon>
        <taxon>Oscillatoriophycideae</taxon>
        <taxon>Oscillatoriales</taxon>
        <taxon>Oscillatoriaceae</taxon>
        <taxon>Phormidium</taxon>
        <taxon>Phormidium yuhuli</taxon>
    </lineage>
</organism>
<evidence type="ECO:0000256" key="1">
    <source>
        <dbReference type="SAM" id="MobiDB-lite"/>
    </source>
</evidence>
<feature type="region of interest" description="Disordered" evidence="1">
    <location>
        <begin position="452"/>
        <end position="483"/>
    </location>
</feature>
<name>A0ABY5AKQ6_9CYAN</name>
<sequence length="601" mass="66000">MEQWDFLIQREGDRIWLPLADGKTRLSPGRYRVVARSQARDALTEVCVRYESPPESEEAGQFYRSTRQTDDEGTVLILPATDLKVGLWSLSCSLAALRRDRPDAPPQGQVRLHVHPEIEAHPEPPVAELPESRTPEVIEESAPSRNALSPEPQALELQLKLAQDNYRLQTGEPLVLSGRISSVSDDSVSLCGLHLRIRLREPQSLHVVTTLQRLLPAKTGSIDFSYPVTIPESCHSRLILGEVVLCNVVPTVLAKQSFVVTTRLETLLDQLADGQIDRSLIERSQPQVPPRQRPLPPAAARDPAIPAKAEKALPPRLNLGQSSGQKPLDLPSFGKPLPDTLENPFGELLPPSSSDMPVQQPLNPAPLADAELDSNLESESQEALEGTNPSPDASAEAIAPSLEAELAPSRFSSRLNDIAKNEDLSQWLTAHAEQVNETNPFSLGREFESSLEEASEVVVDDEPSLPPPPVPQLAASPSPETPVPTPELIVPTHTLAVGRPALIRVRLQQTPQRVYVKLWIHDRQNQQLLDGPRWLTDFFPVEDGLVESMIRLTIPKGGVHLQFEAIAVDMDRERESYKVAIARCVAPPGLPSLPLTGKSDS</sequence>
<feature type="compositionally biased region" description="Pro residues" evidence="1">
    <location>
        <begin position="287"/>
        <end position="297"/>
    </location>
</feature>
<dbReference type="EMBL" id="CP098611">
    <property type="protein sequence ID" value="USR89779.1"/>
    <property type="molecule type" value="Genomic_DNA"/>
</dbReference>
<feature type="compositionally biased region" description="Acidic residues" evidence="1">
    <location>
        <begin position="452"/>
        <end position="463"/>
    </location>
</feature>
<feature type="compositionally biased region" description="Polar residues" evidence="1">
    <location>
        <begin position="351"/>
        <end position="362"/>
    </location>
</feature>